<keyword evidence="2" id="KW-1185">Reference proteome</keyword>
<evidence type="ECO:0000313" key="2">
    <source>
        <dbReference type="Proteomes" id="UP001516400"/>
    </source>
</evidence>
<name>A0ABD2N1L7_9CUCU</name>
<organism evidence="1 2">
    <name type="scientific">Cryptolaemus montrouzieri</name>
    <dbReference type="NCBI Taxonomy" id="559131"/>
    <lineage>
        <taxon>Eukaryota</taxon>
        <taxon>Metazoa</taxon>
        <taxon>Ecdysozoa</taxon>
        <taxon>Arthropoda</taxon>
        <taxon>Hexapoda</taxon>
        <taxon>Insecta</taxon>
        <taxon>Pterygota</taxon>
        <taxon>Neoptera</taxon>
        <taxon>Endopterygota</taxon>
        <taxon>Coleoptera</taxon>
        <taxon>Polyphaga</taxon>
        <taxon>Cucujiformia</taxon>
        <taxon>Coccinelloidea</taxon>
        <taxon>Coccinellidae</taxon>
        <taxon>Scymninae</taxon>
        <taxon>Scymnini</taxon>
        <taxon>Cryptolaemus</taxon>
    </lineage>
</organism>
<reference evidence="1 2" key="1">
    <citation type="journal article" date="2021" name="BMC Biol.">
        <title>Horizontally acquired antibacterial genes associated with adaptive radiation of ladybird beetles.</title>
        <authorList>
            <person name="Li H.S."/>
            <person name="Tang X.F."/>
            <person name="Huang Y.H."/>
            <person name="Xu Z.Y."/>
            <person name="Chen M.L."/>
            <person name="Du X.Y."/>
            <person name="Qiu B.Y."/>
            <person name="Chen P.T."/>
            <person name="Zhang W."/>
            <person name="Slipinski A."/>
            <person name="Escalona H.E."/>
            <person name="Waterhouse R.M."/>
            <person name="Zwick A."/>
            <person name="Pang H."/>
        </authorList>
    </citation>
    <scope>NUCLEOTIDE SEQUENCE [LARGE SCALE GENOMIC DNA]</scope>
    <source>
        <strain evidence="1">SYSU2018</strain>
    </source>
</reference>
<protein>
    <submittedName>
        <fullName evidence="1">Uncharacterized protein</fullName>
    </submittedName>
</protein>
<comment type="caution">
    <text evidence="1">The sequence shown here is derived from an EMBL/GenBank/DDBJ whole genome shotgun (WGS) entry which is preliminary data.</text>
</comment>
<dbReference type="Proteomes" id="UP001516400">
    <property type="component" value="Unassembled WGS sequence"/>
</dbReference>
<dbReference type="AlphaFoldDB" id="A0ABD2N1L7"/>
<proteinExistence type="predicted"/>
<evidence type="ECO:0000313" key="1">
    <source>
        <dbReference type="EMBL" id="KAL3272545.1"/>
    </source>
</evidence>
<sequence length="140" mass="15764">MGKYENLQTDTDSKCKDSTNVLKMSDIKSKFIFAMCGRGNYYPCLILGAASVIQNGFKVYFLRQDIETEVPSNGIIYDPDVLKEIEVSYVENSVVKTGIVRILDKVKETPTSFLIQSADKCAWIPLPRVFLTKEQAQVVI</sequence>
<gene>
    <name evidence="1" type="ORF">HHI36_014018</name>
</gene>
<dbReference type="EMBL" id="JABFTP020000062">
    <property type="protein sequence ID" value="KAL3272545.1"/>
    <property type="molecule type" value="Genomic_DNA"/>
</dbReference>
<accession>A0ABD2N1L7</accession>